<dbReference type="Gene3D" id="3.40.50.300">
    <property type="entry name" value="P-loop containing nucleotide triphosphate hydrolases"/>
    <property type="match status" value="1"/>
</dbReference>
<dbReference type="CDD" id="cd18801">
    <property type="entry name" value="SF2_C_FANCM_Hef"/>
    <property type="match status" value="1"/>
</dbReference>
<keyword evidence="3" id="KW-0347">Helicase</keyword>
<dbReference type="AlphaFoldDB" id="A0A915JRB4"/>
<evidence type="ECO:0000256" key="2">
    <source>
        <dbReference type="ARBA" id="ARBA00022801"/>
    </source>
</evidence>
<dbReference type="PANTHER" id="PTHR14025">
    <property type="entry name" value="FANCONI ANEMIA GROUP M FANCM FAMILY MEMBER"/>
    <property type="match status" value="1"/>
</dbReference>
<dbReference type="GO" id="GO:0036297">
    <property type="term" value="P:interstrand cross-link repair"/>
    <property type="evidence" value="ECO:0007669"/>
    <property type="project" value="TreeGrafter"/>
</dbReference>
<evidence type="ECO:0000313" key="7">
    <source>
        <dbReference type="Proteomes" id="UP000887565"/>
    </source>
</evidence>
<accession>A0A915JRB4</accession>
<dbReference type="GO" id="GO:0016787">
    <property type="term" value="F:hydrolase activity"/>
    <property type="evidence" value="ECO:0007669"/>
    <property type="project" value="UniProtKB-KW"/>
</dbReference>
<keyword evidence="4" id="KW-0067">ATP-binding</keyword>
<keyword evidence="2" id="KW-0378">Hydrolase</keyword>
<name>A0A915JRB4_ROMCU</name>
<dbReference type="SMART" id="SM00490">
    <property type="entry name" value="HELICc"/>
    <property type="match status" value="1"/>
</dbReference>
<dbReference type="PROSITE" id="PS51194">
    <property type="entry name" value="HELICASE_CTER"/>
    <property type="match status" value="1"/>
</dbReference>
<sequence length="564" mass="64581">GTSSAKTETRIIIFSQYRESVEEITAVLRKHQPLIRPMKFIGQSFSAGKTTKGLTQKEQLRVMKEFKAGNYNTIVATCVAEEGLDIAEVDLIICYDAPKSPIRLVQRMGRTGRKRLGKIVVLLTKGREENCFDRSENSKNSVYKTMLQIDKFEVSPHNPRMIPLGLTPRCEKQFMEQLKPFENTKGKRKEKKSDAQPTSDNFLNDQQLKEWKNQLILNHGISEWSKICEKSLRFAFRRLKSDRSGKLESRGQQYDVNQYYLWQNESQKTFGIGHSTKSSLLVDLSKKCQYLSRLDDEGDFDPDDYYFAPNFDSFHHRTVPSFEKSESTAKEKKTVENCELKRDRNLVLKTLYYGIEFSNLNTLCTKDDSCVSVHGFVNFETWRERRQILRETENESTAREERLVSKNETMEYCKTSQHSLAEKSSNLDITFDFNLCTSLEDMFNHIAGHCVIDNEPQSTAEPEATNTRTFDSLRPPLTNLSPICHSKSALKGVTPATCVATKRWSTPKPTLSTYTTVNLENFDQDFSFDFGLDTSQNSISSPLPSSSQVSDGQVECKIIPLERT</sequence>
<dbReference type="GO" id="GO:0009378">
    <property type="term" value="F:four-way junction helicase activity"/>
    <property type="evidence" value="ECO:0007669"/>
    <property type="project" value="TreeGrafter"/>
</dbReference>
<dbReference type="GO" id="GO:0045003">
    <property type="term" value="P:double-strand break repair via synthesis-dependent strand annealing"/>
    <property type="evidence" value="ECO:0007669"/>
    <property type="project" value="TreeGrafter"/>
</dbReference>
<evidence type="ECO:0000256" key="1">
    <source>
        <dbReference type="ARBA" id="ARBA00022741"/>
    </source>
</evidence>
<feature type="region of interest" description="Disordered" evidence="5">
    <location>
        <begin position="181"/>
        <end position="201"/>
    </location>
</feature>
<dbReference type="PANTHER" id="PTHR14025:SF20">
    <property type="entry name" value="FANCONI ANEMIA GROUP M PROTEIN"/>
    <property type="match status" value="1"/>
</dbReference>
<evidence type="ECO:0000256" key="5">
    <source>
        <dbReference type="SAM" id="MobiDB-lite"/>
    </source>
</evidence>
<keyword evidence="7" id="KW-1185">Reference proteome</keyword>
<dbReference type="InterPro" id="IPR027417">
    <property type="entry name" value="P-loop_NTPase"/>
</dbReference>
<dbReference type="GO" id="GO:0000400">
    <property type="term" value="F:four-way junction DNA binding"/>
    <property type="evidence" value="ECO:0007669"/>
    <property type="project" value="TreeGrafter"/>
</dbReference>
<evidence type="ECO:0000256" key="3">
    <source>
        <dbReference type="ARBA" id="ARBA00022806"/>
    </source>
</evidence>
<dbReference type="GO" id="GO:0043138">
    <property type="term" value="F:3'-5' DNA helicase activity"/>
    <property type="evidence" value="ECO:0007669"/>
    <property type="project" value="TreeGrafter"/>
</dbReference>
<dbReference type="Pfam" id="PF00271">
    <property type="entry name" value="Helicase_C"/>
    <property type="match status" value="1"/>
</dbReference>
<keyword evidence="1" id="KW-0547">Nucleotide-binding</keyword>
<dbReference type="InterPro" id="IPR001650">
    <property type="entry name" value="Helicase_C-like"/>
</dbReference>
<evidence type="ECO:0000256" key="4">
    <source>
        <dbReference type="ARBA" id="ARBA00022840"/>
    </source>
</evidence>
<dbReference type="WBParaSite" id="nRc.2.0.1.t28756-RA">
    <property type="protein sequence ID" value="nRc.2.0.1.t28756-RA"/>
    <property type="gene ID" value="nRc.2.0.1.g28756"/>
</dbReference>
<dbReference type="Proteomes" id="UP000887565">
    <property type="component" value="Unplaced"/>
</dbReference>
<reference evidence="8" key="1">
    <citation type="submission" date="2022-11" db="UniProtKB">
        <authorList>
            <consortium name="WormBaseParasite"/>
        </authorList>
    </citation>
    <scope>IDENTIFICATION</scope>
</reference>
<dbReference type="GO" id="GO:0005524">
    <property type="term" value="F:ATP binding"/>
    <property type="evidence" value="ECO:0007669"/>
    <property type="project" value="UniProtKB-KW"/>
</dbReference>
<feature type="domain" description="Helicase C-terminal" evidence="6">
    <location>
        <begin position="1"/>
        <end position="160"/>
    </location>
</feature>
<evidence type="ECO:0000259" key="6">
    <source>
        <dbReference type="PROSITE" id="PS51194"/>
    </source>
</evidence>
<dbReference type="SUPFAM" id="SSF52540">
    <property type="entry name" value="P-loop containing nucleoside triphosphate hydrolases"/>
    <property type="match status" value="1"/>
</dbReference>
<evidence type="ECO:0000313" key="8">
    <source>
        <dbReference type="WBParaSite" id="nRc.2.0.1.t28756-RA"/>
    </source>
</evidence>
<proteinExistence type="predicted"/>
<protein>
    <submittedName>
        <fullName evidence="8">Helicase C-terminal domain-containing protein</fullName>
    </submittedName>
</protein>
<organism evidence="7 8">
    <name type="scientific">Romanomermis culicivorax</name>
    <name type="common">Nematode worm</name>
    <dbReference type="NCBI Taxonomy" id="13658"/>
    <lineage>
        <taxon>Eukaryota</taxon>
        <taxon>Metazoa</taxon>
        <taxon>Ecdysozoa</taxon>
        <taxon>Nematoda</taxon>
        <taxon>Enoplea</taxon>
        <taxon>Dorylaimia</taxon>
        <taxon>Mermithida</taxon>
        <taxon>Mermithoidea</taxon>
        <taxon>Mermithidae</taxon>
        <taxon>Romanomermis</taxon>
    </lineage>
</organism>